<accession>A0ABP9YZC0</accession>
<evidence type="ECO:0000313" key="2">
    <source>
        <dbReference type="Proteomes" id="UP001473302"/>
    </source>
</evidence>
<proteinExistence type="predicted"/>
<dbReference type="EMBL" id="BAABUK010000012">
    <property type="protein sequence ID" value="GAA5812193.1"/>
    <property type="molecule type" value="Genomic_DNA"/>
</dbReference>
<organism evidence="1 2">
    <name type="scientific">Mucor flavus</name>
    <dbReference type="NCBI Taxonomy" id="439312"/>
    <lineage>
        <taxon>Eukaryota</taxon>
        <taxon>Fungi</taxon>
        <taxon>Fungi incertae sedis</taxon>
        <taxon>Mucoromycota</taxon>
        <taxon>Mucoromycotina</taxon>
        <taxon>Mucoromycetes</taxon>
        <taxon>Mucorales</taxon>
        <taxon>Mucorineae</taxon>
        <taxon>Mucoraceae</taxon>
        <taxon>Mucor</taxon>
    </lineage>
</organism>
<comment type="caution">
    <text evidence="1">The sequence shown here is derived from an EMBL/GenBank/DDBJ whole genome shotgun (WGS) entry which is preliminary data.</text>
</comment>
<sequence length="79" mass="9226">MRTKLTLSNTWCHCSDDNSSTSERNNNTAIAEDNDKKEIKKKLVRLIEEAGQQEIALELKYKMMQTLKEYLDGYQLNSR</sequence>
<protein>
    <submittedName>
        <fullName evidence="1">Uncharacterized protein</fullName>
    </submittedName>
</protein>
<name>A0ABP9YZC0_9FUNG</name>
<evidence type="ECO:0000313" key="1">
    <source>
        <dbReference type="EMBL" id="GAA5812193.1"/>
    </source>
</evidence>
<keyword evidence="2" id="KW-1185">Reference proteome</keyword>
<reference evidence="1 2" key="1">
    <citation type="submission" date="2024-04" db="EMBL/GenBank/DDBJ databases">
        <title>genome sequences of Mucor flavus KT1a and Helicostylum pulchrum KT1b strains isolated from the surface of a dry-aged beef.</title>
        <authorList>
            <person name="Toyotome T."/>
            <person name="Hosono M."/>
            <person name="Torimaru M."/>
            <person name="Fukuda K."/>
            <person name="Mikami N."/>
        </authorList>
    </citation>
    <scope>NUCLEOTIDE SEQUENCE [LARGE SCALE GENOMIC DNA]</scope>
    <source>
        <strain evidence="1 2">KT1a</strain>
    </source>
</reference>
<gene>
    <name evidence="1" type="ORF">MFLAVUS_005643</name>
</gene>
<dbReference type="Proteomes" id="UP001473302">
    <property type="component" value="Unassembled WGS sequence"/>
</dbReference>